<name>A0A6P8Q2Q9_GEOSA</name>
<dbReference type="RefSeq" id="XP_033794297.1">
    <property type="nucleotide sequence ID" value="XM_033938406.1"/>
</dbReference>
<proteinExistence type="inferred from homology"/>
<evidence type="ECO:0000256" key="3">
    <source>
        <dbReference type="ARBA" id="ARBA00022692"/>
    </source>
</evidence>
<dbReference type="InterPro" id="IPR009432">
    <property type="entry name" value="DUF1075"/>
</dbReference>
<accession>A0A6P8Q2Q9</accession>
<evidence type="ECO:0000256" key="4">
    <source>
        <dbReference type="ARBA" id="ARBA00022989"/>
    </source>
</evidence>
<dbReference type="PANTHER" id="PTHR13674">
    <property type="entry name" value="GROWTH AND TRANSFORMATION-DEPENDENT PROTEIN"/>
    <property type="match status" value="1"/>
</dbReference>
<dbReference type="GeneID" id="117357590"/>
<dbReference type="Pfam" id="PF06388">
    <property type="entry name" value="DUF1075"/>
    <property type="match status" value="1"/>
</dbReference>
<keyword evidence="5 7" id="KW-0472">Membrane</keyword>
<dbReference type="InParanoid" id="A0A6P8Q2Q9"/>
<dbReference type="CTD" id="221303"/>
<gene>
    <name evidence="9" type="primary">FAM162B</name>
</gene>
<evidence type="ECO:0000256" key="5">
    <source>
        <dbReference type="ARBA" id="ARBA00023136"/>
    </source>
</evidence>
<feature type="transmembrane region" description="Helical" evidence="7">
    <location>
        <begin position="82"/>
        <end position="101"/>
    </location>
</feature>
<evidence type="ECO:0000256" key="6">
    <source>
        <dbReference type="SAM" id="MobiDB-lite"/>
    </source>
</evidence>
<keyword evidence="4 7" id="KW-1133">Transmembrane helix</keyword>
<dbReference type="Proteomes" id="UP000515159">
    <property type="component" value="Chromosome 3"/>
</dbReference>
<reference evidence="9" key="1">
    <citation type="submission" date="2025-08" db="UniProtKB">
        <authorList>
            <consortium name="RefSeq"/>
        </authorList>
    </citation>
    <scope>IDENTIFICATION</scope>
</reference>
<organism evidence="8 9">
    <name type="scientific">Geotrypetes seraphini</name>
    <name type="common">Gaboon caecilian</name>
    <name type="synonym">Caecilia seraphini</name>
    <dbReference type="NCBI Taxonomy" id="260995"/>
    <lineage>
        <taxon>Eukaryota</taxon>
        <taxon>Metazoa</taxon>
        <taxon>Chordata</taxon>
        <taxon>Craniata</taxon>
        <taxon>Vertebrata</taxon>
        <taxon>Euteleostomi</taxon>
        <taxon>Amphibia</taxon>
        <taxon>Gymnophiona</taxon>
        <taxon>Geotrypetes</taxon>
    </lineage>
</organism>
<dbReference type="PANTHER" id="PTHR13674:SF3">
    <property type="entry name" value="PROTEIN FAM162B"/>
    <property type="match status" value="1"/>
</dbReference>
<evidence type="ECO:0000256" key="2">
    <source>
        <dbReference type="ARBA" id="ARBA00007363"/>
    </source>
</evidence>
<feature type="region of interest" description="Disordered" evidence="6">
    <location>
        <begin position="21"/>
        <end position="43"/>
    </location>
</feature>
<evidence type="ECO:0000256" key="7">
    <source>
        <dbReference type="SAM" id="Phobius"/>
    </source>
</evidence>
<dbReference type="GO" id="GO:0016020">
    <property type="term" value="C:membrane"/>
    <property type="evidence" value="ECO:0007669"/>
    <property type="project" value="UniProtKB-SubCell"/>
</dbReference>
<dbReference type="AlphaFoldDB" id="A0A6P8Q2Q9"/>
<keyword evidence="8" id="KW-1185">Reference proteome</keyword>
<dbReference type="OrthoDB" id="8193498at2759"/>
<comment type="similarity">
    <text evidence="2">Belongs to the UPF0389 family.</text>
</comment>
<evidence type="ECO:0000313" key="8">
    <source>
        <dbReference type="Proteomes" id="UP000515159"/>
    </source>
</evidence>
<keyword evidence="3 7" id="KW-0812">Transmembrane</keyword>
<protein>
    <submittedName>
        <fullName evidence="9">Protein FAM162B</fullName>
    </submittedName>
</protein>
<comment type="subcellular location">
    <subcellularLocation>
        <location evidence="1">Membrane</location>
        <topology evidence="1">Single-pass membrane protein</topology>
    </subcellularLocation>
</comment>
<sequence length="141" mass="15293">MLAAARCRAAMARALLPLRHGKRSATGDSSGEDGGRMPGYKPSNFDKKVLLWTGRFKAEEDIPARISTEILDAARNKARIKACYIMIAVSIIACFAMIASGKKAAARHESLTSWNLAKKAKLRQEAQSELESTGAAQSRTQ</sequence>
<evidence type="ECO:0000256" key="1">
    <source>
        <dbReference type="ARBA" id="ARBA00004167"/>
    </source>
</evidence>
<dbReference type="FunCoup" id="A0A6P8Q2Q9">
    <property type="interactions" value="5"/>
</dbReference>
<dbReference type="KEGG" id="gsh:117357590"/>
<evidence type="ECO:0000313" key="9">
    <source>
        <dbReference type="RefSeq" id="XP_033794297.1"/>
    </source>
</evidence>